<feature type="transmembrane region" description="Helical" evidence="9">
    <location>
        <begin position="61"/>
        <end position="82"/>
    </location>
</feature>
<dbReference type="STRING" id="665004.AC529_10255"/>
<dbReference type="EC" id="2.7.13.3" evidence="2"/>
<dbReference type="Gene3D" id="1.20.5.1930">
    <property type="match status" value="1"/>
</dbReference>
<keyword evidence="9" id="KW-0812">Transmembrane</keyword>
<dbReference type="PANTHER" id="PTHR24421">
    <property type="entry name" value="NITRATE/NITRITE SENSOR PROTEIN NARX-RELATED"/>
    <property type="match status" value="1"/>
</dbReference>
<evidence type="ECO:0000256" key="3">
    <source>
        <dbReference type="ARBA" id="ARBA00022553"/>
    </source>
</evidence>
<evidence type="ECO:0000256" key="8">
    <source>
        <dbReference type="ARBA" id="ARBA00023012"/>
    </source>
</evidence>
<evidence type="ECO:0000256" key="2">
    <source>
        <dbReference type="ARBA" id="ARBA00012438"/>
    </source>
</evidence>
<dbReference type="Gene3D" id="3.30.565.10">
    <property type="entry name" value="Histidine kinase-like ATPase, C-terminal domain"/>
    <property type="match status" value="1"/>
</dbReference>
<keyword evidence="3" id="KW-0597">Phosphoprotein</keyword>
<keyword evidence="5" id="KW-0547">Nucleotide-binding</keyword>
<organism evidence="11 12">
    <name type="scientific">Thermobifida cellulosilytica TB100</name>
    <dbReference type="NCBI Taxonomy" id="665004"/>
    <lineage>
        <taxon>Bacteria</taxon>
        <taxon>Bacillati</taxon>
        <taxon>Actinomycetota</taxon>
        <taxon>Actinomycetes</taxon>
        <taxon>Streptosporangiales</taxon>
        <taxon>Nocardiopsidaceae</taxon>
        <taxon>Thermobifida</taxon>
    </lineage>
</organism>
<evidence type="ECO:0000313" key="12">
    <source>
        <dbReference type="Proteomes" id="UP000074382"/>
    </source>
</evidence>
<feature type="transmembrane region" description="Helical" evidence="9">
    <location>
        <begin position="12"/>
        <end position="32"/>
    </location>
</feature>
<dbReference type="Pfam" id="PF07730">
    <property type="entry name" value="HisKA_3"/>
    <property type="match status" value="1"/>
</dbReference>
<evidence type="ECO:0000256" key="1">
    <source>
        <dbReference type="ARBA" id="ARBA00000085"/>
    </source>
</evidence>
<protein>
    <recommendedName>
        <fullName evidence="2">histidine kinase</fullName>
        <ecNumber evidence="2">2.7.13.3</ecNumber>
    </recommendedName>
</protein>
<evidence type="ECO:0000256" key="4">
    <source>
        <dbReference type="ARBA" id="ARBA00022679"/>
    </source>
</evidence>
<feature type="transmembrane region" description="Helical" evidence="9">
    <location>
        <begin position="102"/>
        <end position="124"/>
    </location>
</feature>
<keyword evidence="6 11" id="KW-0418">Kinase</keyword>
<dbReference type="GO" id="GO:0000155">
    <property type="term" value="F:phosphorelay sensor kinase activity"/>
    <property type="evidence" value="ECO:0007669"/>
    <property type="project" value="InterPro"/>
</dbReference>
<evidence type="ECO:0000259" key="10">
    <source>
        <dbReference type="Pfam" id="PF07730"/>
    </source>
</evidence>
<dbReference type="Proteomes" id="UP000074382">
    <property type="component" value="Unassembled WGS sequence"/>
</dbReference>
<reference evidence="12" key="1">
    <citation type="journal article" date="2017" name="Acta Aliment.">
        <title>Plant polysaccharide degrading enzyme system of Thermpbifida cellulosilytica TB100 revealed by de novo genome project data.</title>
        <authorList>
            <person name="Toth A."/>
            <person name="Baka E."/>
            <person name="Luzics S."/>
            <person name="Bata-Vidacs I."/>
            <person name="Nagy I."/>
            <person name="Balint B."/>
            <person name="Herceg R."/>
            <person name="Olasz F."/>
            <person name="Wilk T."/>
            <person name="Nagy T."/>
            <person name="Kriszt B."/>
            <person name="Nagy I."/>
            <person name="Kukolya J."/>
        </authorList>
    </citation>
    <scope>NUCLEOTIDE SEQUENCE [LARGE SCALE GENOMIC DNA]</scope>
    <source>
        <strain evidence="12">TB100</strain>
    </source>
</reference>
<proteinExistence type="predicted"/>
<evidence type="ECO:0000256" key="5">
    <source>
        <dbReference type="ARBA" id="ARBA00022741"/>
    </source>
</evidence>
<sequence length="394" mass="40918">MLGGLSRLGSLLWAAANLAVGVLLWSLGAYLHRGGVDPRWLLASLAVVCAAVLLRRTRPGTGLAAATVGLAVEAAVLGPSVWSVVVYGDLLYAAVVWGGARLVRGVVAAVAVAGVAVLGAGGLLRSGGLLELLQLLGLYVLVFGTPLTSGLSVRAHRARAELERQRAAQVARMAELDRANAVAAERARMARELHDVVANHLSAVALQSTAALALREFDPERVRGVLRTVRDSSVRGLAEMRRMIEVLRAGEPAGTDRVAPRLGEAERLAATARDAGLDVVLDGVADVGELPARVDAAAYRIVQECLTNALRYAAPRRVRVSVRRVAGDSGAAGLLVVEAVNPVGAAAGERPGPPGPGAGLAGMRERAVLLGGRFRAGPDGDGTWRVRAELPVEE</sequence>
<dbReference type="GO" id="GO:0005524">
    <property type="term" value="F:ATP binding"/>
    <property type="evidence" value="ECO:0007669"/>
    <property type="project" value="UniProtKB-KW"/>
</dbReference>
<keyword evidence="9" id="KW-1133">Transmembrane helix</keyword>
<keyword evidence="8" id="KW-0902">Two-component regulatory system</keyword>
<gene>
    <name evidence="11" type="ORF">AC529_10255</name>
</gene>
<dbReference type="InterPro" id="IPR011712">
    <property type="entry name" value="Sig_transdc_His_kin_sub3_dim/P"/>
</dbReference>
<keyword evidence="4" id="KW-0808">Transferase</keyword>
<comment type="catalytic activity">
    <reaction evidence="1">
        <text>ATP + protein L-histidine = ADP + protein N-phospho-L-histidine.</text>
        <dbReference type="EC" id="2.7.13.3"/>
    </reaction>
</comment>
<dbReference type="GO" id="GO:0016020">
    <property type="term" value="C:membrane"/>
    <property type="evidence" value="ECO:0007669"/>
    <property type="project" value="InterPro"/>
</dbReference>
<dbReference type="PATRIC" id="fig|665004.4.peg.3460"/>
<dbReference type="SUPFAM" id="SSF55874">
    <property type="entry name" value="ATPase domain of HSP90 chaperone/DNA topoisomerase II/histidine kinase"/>
    <property type="match status" value="1"/>
</dbReference>
<keyword evidence="12" id="KW-1185">Reference proteome</keyword>
<evidence type="ECO:0000256" key="9">
    <source>
        <dbReference type="SAM" id="Phobius"/>
    </source>
</evidence>
<keyword evidence="9" id="KW-0472">Membrane</keyword>
<evidence type="ECO:0000256" key="7">
    <source>
        <dbReference type="ARBA" id="ARBA00022840"/>
    </source>
</evidence>
<accession>A0A147KHN9</accession>
<evidence type="ECO:0000313" key="11">
    <source>
        <dbReference type="EMBL" id="KUP96805.1"/>
    </source>
</evidence>
<keyword evidence="7" id="KW-0067">ATP-binding</keyword>
<comment type="caution">
    <text evidence="11">The sequence shown here is derived from an EMBL/GenBank/DDBJ whole genome shotgun (WGS) entry which is preliminary data.</text>
</comment>
<dbReference type="PANTHER" id="PTHR24421:SF10">
    <property type="entry name" value="NITRATE_NITRITE SENSOR PROTEIN NARQ"/>
    <property type="match status" value="1"/>
</dbReference>
<feature type="transmembrane region" description="Helical" evidence="9">
    <location>
        <begin position="136"/>
        <end position="155"/>
    </location>
</feature>
<dbReference type="InterPro" id="IPR050482">
    <property type="entry name" value="Sensor_HK_TwoCompSys"/>
</dbReference>
<dbReference type="GO" id="GO:0046983">
    <property type="term" value="F:protein dimerization activity"/>
    <property type="evidence" value="ECO:0007669"/>
    <property type="project" value="InterPro"/>
</dbReference>
<feature type="domain" description="Signal transduction histidine kinase subgroup 3 dimerisation and phosphoacceptor" evidence="10">
    <location>
        <begin position="185"/>
        <end position="250"/>
    </location>
</feature>
<dbReference type="EMBL" id="LGEM01000074">
    <property type="protein sequence ID" value="KUP96805.1"/>
    <property type="molecule type" value="Genomic_DNA"/>
</dbReference>
<dbReference type="InterPro" id="IPR036890">
    <property type="entry name" value="HATPase_C_sf"/>
</dbReference>
<dbReference type="AlphaFoldDB" id="A0A147KHN9"/>
<evidence type="ECO:0000256" key="6">
    <source>
        <dbReference type="ARBA" id="ARBA00022777"/>
    </source>
</evidence>
<name>A0A147KHN9_THECS</name>